<gene>
    <name evidence="1" type="ORF">CSSPJE1EN2_LOCUS4519</name>
</gene>
<evidence type="ECO:0008006" key="3">
    <source>
        <dbReference type="Google" id="ProtNLM"/>
    </source>
</evidence>
<protein>
    <recommendedName>
        <fullName evidence="3">Endonuclease/exonuclease/phosphatase domain-containing protein</fullName>
    </recommendedName>
</protein>
<sequence>MDCRGTAGERQMHRRESASWHHMTFRNGLTDAWRLDSFRKLSKKEFTYDNGRARATSTVSRIDKFMVSQTLEERGGRIEATASMRKLSDHSPLIITIWGQHNTPNNPPRFFDIFLMSDKRSKQKMLEDWVKDHPPPPPPNDLDWPTWLKAAIGRVMLCNSRLSKAKKHA</sequence>
<dbReference type="Gene3D" id="3.60.10.10">
    <property type="entry name" value="Endonuclease/exonuclease/phosphatase"/>
    <property type="match status" value="1"/>
</dbReference>
<proteinExistence type="predicted"/>
<dbReference type="Proteomes" id="UP001497522">
    <property type="component" value="Chromosome 12"/>
</dbReference>
<dbReference type="SUPFAM" id="SSF56219">
    <property type="entry name" value="DNase I-like"/>
    <property type="match status" value="1"/>
</dbReference>
<dbReference type="InterPro" id="IPR036691">
    <property type="entry name" value="Endo/exonu/phosph_ase_sf"/>
</dbReference>
<dbReference type="EMBL" id="OZ023713">
    <property type="protein sequence ID" value="CAK9861524.1"/>
    <property type="molecule type" value="Genomic_DNA"/>
</dbReference>
<evidence type="ECO:0000313" key="1">
    <source>
        <dbReference type="EMBL" id="CAK9861524.1"/>
    </source>
</evidence>
<organism evidence="1 2">
    <name type="scientific">Sphagnum jensenii</name>
    <dbReference type="NCBI Taxonomy" id="128206"/>
    <lineage>
        <taxon>Eukaryota</taxon>
        <taxon>Viridiplantae</taxon>
        <taxon>Streptophyta</taxon>
        <taxon>Embryophyta</taxon>
        <taxon>Bryophyta</taxon>
        <taxon>Sphagnophytina</taxon>
        <taxon>Sphagnopsida</taxon>
        <taxon>Sphagnales</taxon>
        <taxon>Sphagnaceae</taxon>
        <taxon>Sphagnum</taxon>
    </lineage>
</organism>
<accession>A0ABP1AG60</accession>
<evidence type="ECO:0000313" key="2">
    <source>
        <dbReference type="Proteomes" id="UP001497522"/>
    </source>
</evidence>
<reference evidence="1" key="1">
    <citation type="submission" date="2024-03" db="EMBL/GenBank/DDBJ databases">
        <authorList>
            <consortium name="ELIXIR-Norway"/>
            <consortium name="Elixir Norway"/>
        </authorList>
    </citation>
    <scope>NUCLEOTIDE SEQUENCE</scope>
</reference>
<name>A0ABP1AG60_9BRYO</name>
<keyword evidence="2" id="KW-1185">Reference proteome</keyword>